<evidence type="ECO:0000256" key="10">
    <source>
        <dbReference type="ARBA" id="ARBA00022842"/>
    </source>
</evidence>
<dbReference type="GO" id="GO:0003887">
    <property type="term" value="F:DNA-directed DNA polymerase activity"/>
    <property type="evidence" value="ECO:0007669"/>
    <property type="project" value="UniProtKB-KW"/>
</dbReference>
<keyword evidence="13" id="KW-0808">Transferase</keyword>
<keyword evidence="13" id="KW-0239">DNA-directed DNA polymerase</keyword>
<evidence type="ECO:0008006" key="21">
    <source>
        <dbReference type="Google" id="ProtNLM"/>
    </source>
</evidence>
<evidence type="ECO:0000256" key="7">
    <source>
        <dbReference type="ARBA" id="ARBA00022759"/>
    </source>
</evidence>
<keyword evidence="15" id="KW-0233">DNA recombination</keyword>
<dbReference type="Pfam" id="PF22936">
    <property type="entry name" value="Pol_BBD"/>
    <property type="match status" value="1"/>
</dbReference>
<evidence type="ECO:0000256" key="9">
    <source>
        <dbReference type="ARBA" id="ARBA00022840"/>
    </source>
</evidence>
<keyword evidence="14" id="KW-0917">Virion maturation</keyword>
<dbReference type="Gene3D" id="3.30.420.10">
    <property type="entry name" value="Ribonuclease H-like superfamily/Ribonuclease H"/>
    <property type="match status" value="1"/>
</dbReference>
<dbReference type="InterPro" id="IPR054722">
    <property type="entry name" value="PolX-like_BBD"/>
</dbReference>
<evidence type="ECO:0000256" key="12">
    <source>
        <dbReference type="ARBA" id="ARBA00022918"/>
    </source>
</evidence>
<keyword evidence="12" id="KW-0695">RNA-directed DNA polymerase</keyword>
<keyword evidence="7" id="KW-0255">Endonuclease</keyword>
<dbReference type="GO" id="GO:0015074">
    <property type="term" value="P:DNA integration"/>
    <property type="evidence" value="ECO:0007669"/>
    <property type="project" value="UniProtKB-KW"/>
</dbReference>
<dbReference type="InterPro" id="IPR036397">
    <property type="entry name" value="RNaseH_sf"/>
</dbReference>
<dbReference type="GO" id="GO:0003964">
    <property type="term" value="F:RNA-directed DNA polymerase activity"/>
    <property type="evidence" value="ECO:0007669"/>
    <property type="project" value="UniProtKB-KW"/>
</dbReference>
<organism evidence="19 20">
    <name type="scientific">Malus baccata</name>
    <name type="common">Siberian crab apple</name>
    <name type="synonym">Pyrus baccata</name>
    <dbReference type="NCBI Taxonomy" id="106549"/>
    <lineage>
        <taxon>Eukaryota</taxon>
        <taxon>Viridiplantae</taxon>
        <taxon>Streptophyta</taxon>
        <taxon>Embryophyta</taxon>
        <taxon>Tracheophyta</taxon>
        <taxon>Spermatophyta</taxon>
        <taxon>Magnoliopsida</taxon>
        <taxon>eudicotyledons</taxon>
        <taxon>Gunneridae</taxon>
        <taxon>Pentapetalae</taxon>
        <taxon>rosids</taxon>
        <taxon>fabids</taxon>
        <taxon>Rosales</taxon>
        <taxon>Rosaceae</taxon>
        <taxon>Amygdaloideae</taxon>
        <taxon>Maleae</taxon>
        <taxon>Malus</taxon>
    </lineage>
</organism>
<keyword evidence="4" id="KW-0540">Nuclease</keyword>
<evidence type="ECO:0000256" key="2">
    <source>
        <dbReference type="ARBA" id="ARBA00022612"/>
    </source>
</evidence>
<feature type="domain" description="Integrase catalytic" evidence="18">
    <location>
        <begin position="303"/>
        <end position="469"/>
    </location>
</feature>
<keyword evidence="20" id="KW-1185">Reference proteome</keyword>
<keyword evidence="5" id="KW-0479">Metal-binding</keyword>
<keyword evidence="13" id="KW-0548">Nucleotidyltransferase</keyword>
<dbReference type="GO" id="GO:0005524">
    <property type="term" value="F:ATP binding"/>
    <property type="evidence" value="ECO:0007669"/>
    <property type="project" value="UniProtKB-KW"/>
</dbReference>
<dbReference type="EMBL" id="VIEB01000842">
    <property type="protein sequence ID" value="TQD79738.1"/>
    <property type="molecule type" value="Genomic_DNA"/>
</dbReference>
<dbReference type="Pfam" id="PF13976">
    <property type="entry name" value="gag_pre-integrs"/>
    <property type="match status" value="1"/>
</dbReference>
<protein>
    <recommendedName>
        <fullName evidence="21">Integrase catalytic domain-containing protein</fullName>
    </recommendedName>
</protein>
<dbReference type="Pfam" id="PF25597">
    <property type="entry name" value="SH3_retrovirus"/>
    <property type="match status" value="1"/>
</dbReference>
<dbReference type="STRING" id="106549.A0A540KZT6"/>
<dbReference type="GO" id="GO:0008233">
    <property type="term" value="F:peptidase activity"/>
    <property type="evidence" value="ECO:0007669"/>
    <property type="project" value="UniProtKB-KW"/>
</dbReference>
<comment type="function">
    <text evidence="1">The aspartyl protease (PR) mediates the proteolytic cleavages of the Gag and Gag-Pol polyproteins after assembly of the VLP.</text>
</comment>
<dbReference type="InterPro" id="IPR001584">
    <property type="entry name" value="Integrase_cat-core"/>
</dbReference>
<dbReference type="PROSITE" id="PS50158">
    <property type="entry name" value="ZF_CCHC"/>
    <property type="match status" value="1"/>
</dbReference>
<dbReference type="GO" id="GO:0004519">
    <property type="term" value="F:endonuclease activity"/>
    <property type="evidence" value="ECO:0007669"/>
    <property type="project" value="UniProtKB-KW"/>
</dbReference>
<sequence length="539" mass="61036">MVGVSISNNSGDALFTRKNKNFKFDKRDYKKFDAAPKESFNQRDKRPLKCHRCGKLGHIQKFCRVKMSEGNVVETNGNSRISSNSEDEENWGKCFLAETSTINAMVINFKDEWIVDSGCGHHLTGDGSKFVHLQPHKGNEAMVTADNTVHQVEKEGTVIINDGGNDSITLKNVFHVPGMKKNLFSVPSVVDAGNFVLFGPKDVKFLRNVEIVKADVVHTGRRVKDTFVLSASSSYIDKVSCNENASLWHARLGHVNMEKLKVMIQKNLVIGLPNISSFPSKVICEGCQFGKAHRLPFAKSDSRSKAPLECIHGDVMGPTRTHSFSGFRYMLILVDDFSRFTWVYFIKQKSEVLSKFQEFKETVEGVLGLKIKCLHTNNGGEFASDSFFKFCQQFGIRRQLSCAETPQQNGVDERKIRHLTETCRSWLHAKNLPKAMWAESMMCTVYVINRLPLSPNNMKTPYELMFGDKPSVKHFKVFGLICYVHVPDSKRGKLDSKVKKCIFVGYDERKKGWRCMDPETHSCVVSRDVIFDEISSFYG</sequence>
<dbReference type="GO" id="GO:0008270">
    <property type="term" value="F:zinc ion binding"/>
    <property type="evidence" value="ECO:0007669"/>
    <property type="project" value="UniProtKB-KW"/>
</dbReference>
<evidence type="ECO:0000256" key="15">
    <source>
        <dbReference type="ARBA" id="ARBA00023172"/>
    </source>
</evidence>
<evidence type="ECO:0000256" key="1">
    <source>
        <dbReference type="ARBA" id="ARBA00002180"/>
    </source>
</evidence>
<name>A0A540KZT6_MALBA</name>
<keyword evidence="16" id="KW-0862">Zinc</keyword>
<dbReference type="InterPro" id="IPR036875">
    <property type="entry name" value="Znf_CCHC_sf"/>
</dbReference>
<dbReference type="InterPro" id="IPR057670">
    <property type="entry name" value="SH3_retrovirus"/>
</dbReference>
<evidence type="ECO:0000259" key="18">
    <source>
        <dbReference type="PROSITE" id="PS50994"/>
    </source>
</evidence>
<evidence type="ECO:0000313" key="19">
    <source>
        <dbReference type="EMBL" id="TQD79738.1"/>
    </source>
</evidence>
<evidence type="ECO:0000256" key="13">
    <source>
        <dbReference type="ARBA" id="ARBA00022932"/>
    </source>
</evidence>
<evidence type="ECO:0000259" key="17">
    <source>
        <dbReference type="PROSITE" id="PS50158"/>
    </source>
</evidence>
<keyword evidence="10" id="KW-0460">Magnesium</keyword>
<dbReference type="SUPFAM" id="SSF57756">
    <property type="entry name" value="Retrovirus zinc finger-like domains"/>
    <property type="match status" value="1"/>
</dbReference>
<dbReference type="GO" id="GO:0003676">
    <property type="term" value="F:nucleic acid binding"/>
    <property type="evidence" value="ECO:0007669"/>
    <property type="project" value="InterPro"/>
</dbReference>
<gene>
    <name evidence="19" type="ORF">C1H46_034711</name>
</gene>
<keyword evidence="16" id="KW-0863">Zinc-finger</keyword>
<evidence type="ECO:0000256" key="5">
    <source>
        <dbReference type="ARBA" id="ARBA00022723"/>
    </source>
</evidence>
<keyword evidence="11" id="KW-0229">DNA integration</keyword>
<dbReference type="InterPro" id="IPR039537">
    <property type="entry name" value="Retrotran_Ty1/copia-like"/>
</dbReference>
<proteinExistence type="predicted"/>
<keyword evidence="9" id="KW-0067">ATP-binding</keyword>
<evidence type="ECO:0000256" key="16">
    <source>
        <dbReference type="PROSITE-ProRule" id="PRU00047"/>
    </source>
</evidence>
<dbReference type="PANTHER" id="PTHR42648:SF11">
    <property type="entry name" value="TRANSPOSON TY4-P GAG-POL POLYPROTEIN"/>
    <property type="match status" value="1"/>
</dbReference>
<dbReference type="PANTHER" id="PTHR42648">
    <property type="entry name" value="TRANSPOSASE, PUTATIVE-RELATED"/>
    <property type="match status" value="1"/>
</dbReference>
<reference evidence="19 20" key="1">
    <citation type="journal article" date="2019" name="G3 (Bethesda)">
        <title>Sequencing of a Wild Apple (Malus baccata) Genome Unravels the Differences Between Cultivated and Wild Apple Species Regarding Disease Resistance and Cold Tolerance.</title>
        <authorList>
            <person name="Chen X."/>
        </authorList>
    </citation>
    <scope>NUCLEOTIDE SEQUENCE [LARGE SCALE GENOMIC DNA]</scope>
    <source>
        <strain evidence="20">cv. Shandingzi</strain>
        <tissue evidence="19">Leaves</tissue>
    </source>
</reference>
<feature type="domain" description="CCHC-type" evidence="17">
    <location>
        <begin position="49"/>
        <end position="64"/>
    </location>
</feature>
<dbReference type="GO" id="GO:0006310">
    <property type="term" value="P:DNA recombination"/>
    <property type="evidence" value="ECO:0007669"/>
    <property type="project" value="UniProtKB-KW"/>
</dbReference>
<evidence type="ECO:0000256" key="8">
    <source>
        <dbReference type="ARBA" id="ARBA00022801"/>
    </source>
</evidence>
<evidence type="ECO:0000256" key="14">
    <source>
        <dbReference type="ARBA" id="ARBA00023113"/>
    </source>
</evidence>
<dbReference type="GO" id="GO:0006508">
    <property type="term" value="P:proteolysis"/>
    <property type="evidence" value="ECO:0007669"/>
    <property type="project" value="UniProtKB-KW"/>
</dbReference>
<keyword evidence="6" id="KW-0547">Nucleotide-binding</keyword>
<keyword evidence="3" id="KW-0645">Protease</keyword>
<comment type="caution">
    <text evidence="19">The sequence shown here is derived from an EMBL/GenBank/DDBJ whole genome shotgun (WGS) entry which is preliminary data.</text>
</comment>
<evidence type="ECO:0000256" key="3">
    <source>
        <dbReference type="ARBA" id="ARBA00022670"/>
    </source>
</evidence>
<dbReference type="PROSITE" id="PS50994">
    <property type="entry name" value="INTEGRASE"/>
    <property type="match status" value="1"/>
</dbReference>
<evidence type="ECO:0000313" key="20">
    <source>
        <dbReference type="Proteomes" id="UP000315295"/>
    </source>
</evidence>
<accession>A0A540KZT6</accession>
<dbReference type="InterPro" id="IPR025724">
    <property type="entry name" value="GAG-pre-integrase_dom"/>
</dbReference>
<evidence type="ECO:0000256" key="6">
    <source>
        <dbReference type="ARBA" id="ARBA00022741"/>
    </source>
</evidence>
<dbReference type="Proteomes" id="UP000315295">
    <property type="component" value="Unassembled WGS sequence"/>
</dbReference>
<dbReference type="InterPro" id="IPR001878">
    <property type="entry name" value="Znf_CCHC"/>
</dbReference>
<keyword evidence="8" id="KW-0378">Hydrolase</keyword>
<keyword evidence="2" id="KW-1188">Viral release from host cell</keyword>
<dbReference type="SUPFAM" id="SSF53098">
    <property type="entry name" value="Ribonuclease H-like"/>
    <property type="match status" value="1"/>
</dbReference>
<evidence type="ECO:0000256" key="11">
    <source>
        <dbReference type="ARBA" id="ARBA00022908"/>
    </source>
</evidence>
<dbReference type="AlphaFoldDB" id="A0A540KZT6"/>
<dbReference type="Pfam" id="PF00665">
    <property type="entry name" value="rve"/>
    <property type="match status" value="1"/>
</dbReference>
<dbReference type="InterPro" id="IPR012337">
    <property type="entry name" value="RNaseH-like_sf"/>
</dbReference>
<evidence type="ECO:0000256" key="4">
    <source>
        <dbReference type="ARBA" id="ARBA00022722"/>
    </source>
</evidence>